<reference evidence="2" key="1">
    <citation type="submission" date="2015-10" db="EMBL/GenBank/DDBJ databases">
        <authorList>
            <person name="Ju K.-S."/>
            <person name="Doroghazi J.R."/>
            <person name="Metcalf W.W."/>
        </authorList>
    </citation>
    <scope>NUCLEOTIDE SEQUENCE [LARGE SCALE GENOMIC DNA]</scope>
    <source>
        <strain evidence="2">NRRL 3151</strain>
    </source>
</reference>
<dbReference type="EMBL" id="LLZG01000401">
    <property type="protein sequence ID" value="KUL21984.1"/>
    <property type="molecule type" value="Genomic_DNA"/>
</dbReference>
<dbReference type="AlphaFoldDB" id="A0A117MKB9"/>
<keyword evidence="2" id="KW-1185">Reference proteome</keyword>
<evidence type="ECO:0000313" key="1">
    <source>
        <dbReference type="EMBL" id="KUL21984.1"/>
    </source>
</evidence>
<evidence type="ECO:0000313" key="2">
    <source>
        <dbReference type="Proteomes" id="UP000053923"/>
    </source>
</evidence>
<name>A0A117MKB9_9ACTN</name>
<proteinExistence type="predicted"/>
<dbReference type="Proteomes" id="UP000053923">
    <property type="component" value="Unassembled WGS sequence"/>
</dbReference>
<accession>A0A117MKB9</accession>
<organism evidence="1 2">
    <name type="scientific">Streptomyces regalis</name>
    <dbReference type="NCBI Taxonomy" id="68262"/>
    <lineage>
        <taxon>Bacteria</taxon>
        <taxon>Bacillati</taxon>
        <taxon>Actinomycetota</taxon>
        <taxon>Actinomycetes</taxon>
        <taxon>Kitasatosporales</taxon>
        <taxon>Streptomycetaceae</taxon>
        <taxon>Streptomyces</taxon>
    </lineage>
</organism>
<protein>
    <submittedName>
        <fullName evidence="1">Uncharacterized protein</fullName>
    </submittedName>
</protein>
<comment type="caution">
    <text evidence="1">The sequence shown here is derived from an EMBL/GenBank/DDBJ whole genome shotgun (WGS) entry which is preliminary data.</text>
</comment>
<gene>
    <name evidence="1" type="ORF">ADL12_43575</name>
</gene>
<sequence>MGETVRLTSRPYAAQSAEQVLLGGRLPLQCVQQGGEGGVACRRVVVRLSGALRGRGDALLAEAADALYGLLGAVREEVRAAAAEPSGQVPQDVRGVRAHGRAGPGVAEHRRRGRAGVLVRAGLVQRTQLRVPPVRGVGHGGQQGHREDVVEAEQAVRDGDPQTERTRDALTVRGTCLAAHPHEVDVAQRSMFPY</sequence>